<keyword evidence="3" id="KW-0274">FAD</keyword>
<reference evidence="10" key="2">
    <citation type="submission" date="2014-02" db="EMBL/GenBank/DDBJ databases">
        <title>Complete DNA sequence of /Kuraishia capsulata/ illustrates novel genomic features among budding yeasts (/Saccharomycotina/).</title>
        <authorList>
            <person name="Morales L."/>
            <person name="Noel B."/>
            <person name="Porcel B."/>
            <person name="Marcet-Houben M."/>
            <person name="Hullo M-F."/>
            <person name="Sacerdot C."/>
            <person name="Tekaia F."/>
            <person name="Leh-Louis V."/>
            <person name="Despons L."/>
            <person name="Khanna V."/>
            <person name="Aury J-M."/>
            <person name="Barbe V."/>
            <person name="Couloux A."/>
            <person name="Labadie K."/>
            <person name="Pelletier E."/>
            <person name="Souciet J-L."/>
            <person name="Boekhout T."/>
            <person name="Gabaldon T."/>
            <person name="Wincker P."/>
            <person name="Dujon B."/>
        </authorList>
    </citation>
    <scope>NUCLEOTIDE SEQUENCE</scope>
    <source>
        <strain evidence="10">CBS 1993</strain>
    </source>
</reference>
<dbReference type="EC" id="1.1.99.2" evidence="7"/>
<dbReference type="EMBL" id="HG793128">
    <property type="protein sequence ID" value="CDK27713.1"/>
    <property type="molecule type" value="Genomic_DNA"/>
</dbReference>
<proteinExistence type="inferred from homology"/>
<gene>
    <name evidence="10" type="ORF">KUCA_T00003692001</name>
</gene>
<evidence type="ECO:0000256" key="1">
    <source>
        <dbReference type="ARBA" id="ARBA00001974"/>
    </source>
</evidence>
<dbReference type="Pfam" id="PF01266">
    <property type="entry name" value="DAO"/>
    <property type="match status" value="1"/>
</dbReference>
<evidence type="ECO:0000313" key="11">
    <source>
        <dbReference type="Proteomes" id="UP000019384"/>
    </source>
</evidence>
<evidence type="ECO:0000256" key="8">
    <source>
        <dbReference type="ARBA" id="ARBA00041137"/>
    </source>
</evidence>
<dbReference type="Gene3D" id="3.50.50.60">
    <property type="entry name" value="FAD/NAD(P)-binding domain"/>
    <property type="match status" value="1"/>
</dbReference>
<evidence type="ECO:0000256" key="2">
    <source>
        <dbReference type="ARBA" id="ARBA00022630"/>
    </source>
</evidence>
<sequence>MLANARIRGIGCLKRGFCSSSTSLVDYSHAVIGGGVVGLAIAAELAKMESTSVILLEKHNEVGTETSSRNSEVIHAGLYYPPDSLKTKLCMQGKEMIYSEASKYGVELARCGKWIVAQDESQHEYLDSMHTKAQSLGIPTEFIDLKAASSIEPHVRARAAILNSPSTGIISAHSLMDFLQAEFQRHNGDLAVGSEVVGINYDKHQGEYTIKSRSEGEEIEISVNSVINSAGLYACQISNMVLPESRHVVPYYAKGNYFSLNSKIKVNRLVYPCPDKSVVQSLGTHLTIDLGGQIKFGPDLEWVDSPTDFGVSSTNIQQAYNAVVNYIPGIRQEDLAATYAGIRPKLAGPAESKFQDFIIRNEEGFPGFVNLLGIESPGLTSAMAIAKYVKRLI</sequence>
<comment type="similarity">
    <text evidence="6">Belongs to the L2HGDH family.</text>
</comment>
<evidence type="ECO:0000313" key="10">
    <source>
        <dbReference type="EMBL" id="CDK27713.1"/>
    </source>
</evidence>
<dbReference type="AlphaFoldDB" id="W6MN75"/>
<keyword evidence="11" id="KW-1185">Reference proteome</keyword>
<evidence type="ECO:0000256" key="6">
    <source>
        <dbReference type="ARBA" id="ARBA00037941"/>
    </source>
</evidence>
<evidence type="ECO:0000256" key="5">
    <source>
        <dbReference type="ARBA" id="ARBA00036066"/>
    </source>
</evidence>
<dbReference type="GeneID" id="34521094"/>
<dbReference type="RefSeq" id="XP_022459706.1">
    <property type="nucleotide sequence ID" value="XM_022602133.1"/>
</dbReference>
<dbReference type="HOGENOM" id="CLU_024775_1_0_1"/>
<dbReference type="InterPro" id="IPR006076">
    <property type="entry name" value="FAD-dep_OxRdtase"/>
</dbReference>
<dbReference type="Gene3D" id="3.30.9.10">
    <property type="entry name" value="D-Amino Acid Oxidase, subunit A, domain 2"/>
    <property type="match status" value="1"/>
</dbReference>
<keyword evidence="2" id="KW-0285">Flavoprotein</keyword>
<comment type="catalytic activity">
    <reaction evidence="5">
        <text>(S)-2-hydroxyglutarate + A = 2-oxoglutarate + AH2</text>
        <dbReference type="Rhea" id="RHEA:21252"/>
        <dbReference type="ChEBI" id="CHEBI:13193"/>
        <dbReference type="ChEBI" id="CHEBI:16782"/>
        <dbReference type="ChEBI" id="CHEBI:16810"/>
        <dbReference type="ChEBI" id="CHEBI:17499"/>
        <dbReference type="EC" id="1.1.99.2"/>
    </reaction>
</comment>
<dbReference type="Proteomes" id="UP000019384">
    <property type="component" value="Unassembled WGS sequence"/>
</dbReference>
<evidence type="ECO:0000256" key="7">
    <source>
        <dbReference type="ARBA" id="ARBA00038878"/>
    </source>
</evidence>
<reference evidence="10" key="1">
    <citation type="submission" date="2013-12" db="EMBL/GenBank/DDBJ databases">
        <authorList>
            <person name="Genoscope - CEA"/>
        </authorList>
    </citation>
    <scope>NUCLEOTIDE SEQUENCE</scope>
    <source>
        <strain evidence="10">CBS 1993</strain>
    </source>
</reference>
<comment type="cofactor">
    <cofactor evidence="1">
        <name>FAD</name>
        <dbReference type="ChEBI" id="CHEBI:57692"/>
    </cofactor>
</comment>
<protein>
    <recommendedName>
        <fullName evidence="8">L-2-hydroxyglutarate dehydrogenase, mitochondrial</fullName>
        <ecNumber evidence="7">1.1.99.2</ecNumber>
    </recommendedName>
</protein>
<dbReference type="OrthoDB" id="498204at2759"/>
<dbReference type="PANTHER" id="PTHR43104">
    <property type="entry name" value="L-2-HYDROXYGLUTARATE DEHYDROGENASE, MITOCHONDRIAL"/>
    <property type="match status" value="1"/>
</dbReference>
<name>W6MN75_9ASCO</name>
<evidence type="ECO:0000256" key="3">
    <source>
        <dbReference type="ARBA" id="ARBA00022827"/>
    </source>
</evidence>
<evidence type="ECO:0000256" key="4">
    <source>
        <dbReference type="ARBA" id="ARBA00023002"/>
    </source>
</evidence>
<keyword evidence="4" id="KW-0560">Oxidoreductase</keyword>
<dbReference type="STRING" id="1382522.W6MN75"/>
<feature type="domain" description="FAD dependent oxidoreductase" evidence="9">
    <location>
        <begin position="30"/>
        <end position="390"/>
    </location>
</feature>
<dbReference type="GO" id="GO:0047545">
    <property type="term" value="F:(S)-2-hydroxyglutarate dehydrogenase activity"/>
    <property type="evidence" value="ECO:0007669"/>
    <property type="project" value="UniProtKB-EC"/>
</dbReference>
<organism evidence="10 11">
    <name type="scientific">Kuraishia capsulata CBS 1993</name>
    <dbReference type="NCBI Taxonomy" id="1382522"/>
    <lineage>
        <taxon>Eukaryota</taxon>
        <taxon>Fungi</taxon>
        <taxon>Dikarya</taxon>
        <taxon>Ascomycota</taxon>
        <taxon>Saccharomycotina</taxon>
        <taxon>Pichiomycetes</taxon>
        <taxon>Pichiales</taxon>
        <taxon>Pichiaceae</taxon>
        <taxon>Kuraishia</taxon>
    </lineage>
</organism>
<dbReference type="InterPro" id="IPR036188">
    <property type="entry name" value="FAD/NAD-bd_sf"/>
</dbReference>
<evidence type="ECO:0000259" key="9">
    <source>
        <dbReference type="Pfam" id="PF01266"/>
    </source>
</evidence>
<dbReference type="SUPFAM" id="SSF51905">
    <property type="entry name" value="FAD/NAD(P)-binding domain"/>
    <property type="match status" value="1"/>
</dbReference>
<dbReference type="PANTHER" id="PTHR43104:SF4">
    <property type="entry name" value="L-2-HYDROXYGLUTARATE DEHYDROGENASE, MITOCHONDRIAL"/>
    <property type="match status" value="1"/>
</dbReference>
<accession>W6MN75</accession>